<dbReference type="EMBL" id="JABTTQ020000006">
    <property type="protein sequence ID" value="KAK6152985.1"/>
    <property type="molecule type" value="Genomic_DNA"/>
</dbReference>
<feature type="transmembrane region" description="Helical" evidence="8">
    <location>
        <begin position="151"/>
        <end position="170"/>
    </location>
</feature>
<gene>
    <name evidence="9" type="ORF">DH2020_012624</name>
</gene>
<evidence type="ECO:0000256" key="1">
    <source>
        <dbReference type="ARBA" id="ARBA00004141"/>
    </source>
</evidence>
<evidence type="ECO:0000256" key="6">
    <source>
        <dbReference type="ARBA" id="ARBA00023136"/>
    </source>
</evidence>
<proteinExistence type="inferred from homology"/>
<evidence type="ECO:0000256" key="2">
    <source>
        <dbReference type="ARBA" id="ARBA00009607"/>
    </source>
</evidence>
<evidence type="ECO:0000256" key="3">
    <source>
        <dbReference type="ARBA" id="ARBA00022692"/>
    </source>
</evidence>
<reference evidence="9 10" key="1">
    <citation type="journal article" date="2021" name="Comput. Struct. Biotechnol. J.">
        <title>De novo genome assembly of the potent medicinal plant Rehmannia glutinosa using nanopore technology.</title>
        <authorList>
            <person name="Ma L."/>
            <person name="Dong C."/>
            <person name="Song C."/>
            <person name="Wang X."/>
            <person name="Zheng X."/>
            <person name="Niu Y."/>
            <person name="Chen S."/>
            <person name="Feng W."/>
        </authorList>
    </citation>
    <scope>NUCLEOTIDE SEQUENCE [LARGE SCALE GENOMIC DNA]</scope>
    <source>
        <strain evidence="9">DH-2019</strain>
    </source>
</reference>
<evidence type="ECO:0000313" key="9">
    <source>
        <dbReference type="EMBL" id="KAK6152985.1"/>
    </source>
</evidence>
<evidence type="ECO:0000256" key="8">
    <source>
        <dbReference type="SAM" id="Phobius"/>
    </source>
</evidence>
<evidence type="ECO:0000256" key="4">
    <source>
        <dbReference type="ARBA" id="ARBA00022976"/>
    </source>
</evidence>
<name>A0ABR0X3R8_REHGL</name>
<accession>A0ABR0X3R8</accession>
<organism evidence="9 10">
    <name type="scientific">Rehmannia glutinosa</name>
    <name type="common">Chinese foxglove</name>
    <dbReference type="NCBI Taxonomy" id="99300"/>
    <lineage>
        <taxon>Eukaryota</taxon>
        <taxon>Viridiplantae</taxon>
        <taxon>Streptophyta</taxon>
        <taxon>Embryophyta</taxon>
        <taxon>Tracheophyta</taxon>
        <taxon>Spermatophyta</taxon>
        <taxon>Magnoliopsida</taxon>
        <taxon>eudicotyledons</taxon>
        <taxon>Gunneridae</taxon>
        <taxon>Pentapetalae</taxon>
        <taxon>asterids</taxon>
        <taxon>lamiids</taxon>
        <taxon>Lamiales</taxon>
        <taxon>Orobanchaceae</taxon>
        <taxon>Rehmannieae</taxon>
        <taxon>Rehmannia</taxon>
    </lineage>
</organism>
<evidence type="ECO:0008006" key="11">
    <source>
        <dbReference type="Google" id="ProtNLM"/>
    </source>
</evidence>
<dbReference type="Pfam" id="PF10251">
    <property type="entry name" value="PEN-2"/>
    <property type="match status" value="2"/>
</dbReference>
<dbReference type="Proteomes" id="UP001318860">
    <property type="component" value="Unassembled WGS sequence"/>
</dbReference>
<feature type="compositionally biased region" description="Low complexity" evidence="7">
    <location>
        <begin position="16"/>
        <end position="35"/>
    </location>
</feature>
<sequence length="202" mass="22914">MDDDSRNPPADSYTNPTAAAAPTSILPTTTTTEDTSSSRRRFGRAEWPTIDGPLGLSHEDSLPYARRFFKLGFLCLPFLWAVNCFYFWPVLRHPNSHHSHPDLRRCIERISCSMFVSTDDVIAHIDNLEILDFLAIHIFEILKRRLLSADLFGSAIGFLLFTAILSSWALTFGIGGERLFGHVWQELVMYNVADKYGLTGWM</sequence>
<comment type="similarity">
    <text evidence="2">Belongs to the PEN-2 family.</text>
</comment>
<keyword evidence="3 8" id="KW-0812">Transmembrane</keyword>
<protein>
    <recommendedName>
        <fullName evidence="11">Gamma-secretase subunit PEN-2</fullName>
    </recommendedName>
</protein>
<feature type="transmembrane region" description="Helical" evidence="8">
    <location>
        <begin position="68"/>
        <end position="88"/>
    </location>
</feature>
<keyword evidence="4" id="KW-0914">Notch signaling pathway</keyword>
<dbReference type="PANTHER" id="PTHR16318">
    <property type="entry name" value="GAMMA-SECRETASE SUBUNIT PEN-2"/>
    <property type="match status" value="1"/>
</dbReference>
<keyword evidence="10" id="KW-1185">Reference proteome</keyword>
<dbReference type="InterPro" id="IPR019379">
    <property type="entry name" value="Gamma_Secretase_Asp_P_PEN2"/>
</dbReference>
<comment type="caution">
    <text evidence="9">The sequence shown here is derived from an EMBL/GenBank/DDBJ whole genome shotgun (WGS) entry which is preliminary data.</text>
</comment>
<keyword evidence="5 8" id="KW-1133">Transmembrane helix</keyword>
<feature type="region of interest" description="Disordered" evidence="7">
    <location>
        <begin position="1"/>
        <end position="42"/>
    </location>
</feature>
<keyword evidence="6 8" id="KW-0472">Membrane</keyword>
<dbReference type="PANTHER" id="PTHR16318:SF0">
    <property type="entry name" value="GAMMA-SECRETASE SUBUNIT PEN-2"/>
    <property type="match status" value="1"/>
</dbReference>
<comment type="subcellular location">
    <subcellularLocation>
        <location evidence="1">Membrane</location>
        <topology evidence="1">Multi-pass membrane protein</topology>
    </subcellularLocation>
</comment>
<evidence type="ECO:0000256" key="5">
    <source>
        <dbReference type="ARBA" id="ARBA00022989"/>
    </source>
</evidence>
<evidence type="ECO:0000313" key="10">
    <source>
        <dbReference type="Proteomes" id="UP001318860"/>
    </source>
</evidence>
<evidence type="ECO:0000256" key="7">
    <source>
        <dbReference type="SAM" id="MobiDB-lite"/>
    </source>
</evidence>